<dbReference type="PhylomeDB" id="A7TTP4"/>
<evidence type="ECO:0000313" key="3">
    <source>
        <dbReference type="EMBL" id="EDO14362.1"/>
    </source>
</evidence>
<dbReference type="InterPro" id="IPR043129">
    <property type="entry name" value="ATPase_NBD"/>
</dbReference>
<dbReference type="Pfam" id="PF00022">
    <property type="entry name" value="Actin"/>
    <property type="match status" value="1"/>
</dbReference>
<dbReference type="eggNOG" id="KOG0676">
    <property type="taxonomic scope" value="Eukaryota"/>
</dbReference>
<dbReference type="GO" id="GO:0016514">
    <property type="term" value="C:SWI/SNF complex"/>
    <property type="evidence" value="ECO:0007669"/>
    <property type="project" value="EnsemblFungi"/>
</dbReference>
<dbReference type="Gene3D" id="3.90.640.60">
    <property type="match status" value="1"/>
</dbReference>
<feature type="region of interest" description="Disordered" evidence="2">
    <location>
        <begin position="362"/>
        <end position="381"/>
    </location>
</feature>
<dbReference type="OMA" id="RYIFEKT"/>
<dbReference type="FunFam" id="3.90.640.60:FF:000002">
    <property type="entry name" value="Actin-like protein ARP9"/>
    <property type="match status" value="1"/>
</dbReference>
<dbReference type="PANTHER" id="PTHR11937">
    <property type="entry name" value="ACTIN"/>
    <property type="match status" value="1"/>
</dbReference>
<dbReference type="InParanoid" id="A7TTP4"/>
<evidence type="ECO:0000256" key="1">
    <source>
        <dbReference type="RuleBase" id="RU000487"/>
    </source>
</evidence>
<dbReference type="HOGENOM" id="CLU_052064_0_0_1"/>
<dbReference type="Proteomes" id="UP000000267">
    <property type="component" value="Unassembled WGS sequence"/>
</dbReference>
<dbReference type="GeneID" id="5542340"/>
<feature type="region of interest" description="Disordered" evidence="2">
    <location>
        <begin position="264"/>
        <end position="288"/>
    </location>
</feature>
<evidence type="ECO:0000313" key="4">
    <source>
        <dbReference type="Proteomes" id="UP000000267"/>
    </source>
</evidence>
<dbReference type="GO" id="GO:0016586">
    <property type="term" value="C:RSC-type complex"/>
    <property type="evidence" value="ECO:0007669"/>
    <property type="project" value="EnsemblFungi"/>
</dbReference>
<dbReference type="InterPro" id="IPR004000">
    <property type="entry name" value="Actin"/>
</dbReference>
<protein>
    <recommendedName>
        <fullName evidence="5">Actin-like protein ARP9</fullName>
    </recommendedName>
</protein>
<feature type="compositionally biased region" description="Polar residues" evidence="2">
    <location>
        <begin position="271"/>
        <end position="288"/>
    </location>
</feature>
<organism evidence="4">
    <name type="scientific">Vanderwaltozyma polyspora (strain ATCC 22028 / DSM 70294 / BCRC 21397 / CBS 2163 / NBRC 10782 / NRRL Y-8283 / UCD 57-17)</name>
    <name type="common">Kluyveromyces polysporus</name>
    <dbReference type="NCBI Taxonomy" id="436907"/>
    <lineage>
        <taxon>Eukaryota</taxon>
        <taxon>Fungi</taxon>
        <taxon>Dikarya</taxon>
        <taxon>Ascomycota</taxon>
        <taxon>Saccharomycotina</taxon>
        <taxon>Saccharomycetes</taxon>
        <taxon>Saccharomycetales</taxon>
        <taxon>Saccharomycetaceae</taxon>
        <taxon>Vanderwaltozyma</taxon>
    </lineage>
</organism>
<dbReference type="STRING" id="436907.A7TTP4"/>
<dbReference type="RefSeq" id="XP_001642220.1">
    <property type="nucleotide sequence ID" value="XM_001642170.1"/>
</dbReference>
<proteinExistence type="inferred from homology"/>
<feature type="compositionally biased region" description="Basic and acidic residues" evidence="2">
    <location>
        <begin position="362"/>
        <end position="372"/>
    </location>
</feature>
<dbReference type="SUPFAM" id="SSF53067">
    <property type="entry name" value="Actin-like ATPase domain"/>
    <property type="match status" value="2"/>
</dbReference>
<comment type="similarity">
    <text evidence="1">Belongs to the actin family.</text>
</comment>
<dbReference type="GO" id="GO:0006337">
    <property type="term" value="P:nucleosome disassembly"/>
    <property type="evidence" value="ECO:0007669"/>
    <property type="project" value="EnsemblFungi"/>
</dbReference>
<dbReference type="AlphaFoldDB" id="A7TTP4"/>
<dbReference type="Gene3D" id="3.30.420.40">
    <property type="match status" value="2"/>
</dbReference>
<dbReference type="SMART" id="SM00268">
    <property type="entry name" value="ACTIN"/>
    <property type="match status" value="1"/>
</dbReference>
<dbReference type="GO" id="GO:0045944">
    <property type="term" value="P:positive regulation of transcription by RNA polymerase II"/>
    <property type="evidence" value="ECO:0007669"/>
    <property type="project" value="EnsemblFungi"/>
</dbReference>
<evidence type="ECO:0000256" key="2">
    <source>
        <dbReference type="SAM" id="MobiDB-lite"/>
    </source>
</evidence>
<evidence type="ECO:0008006" key="5">
    <source>
        <dbReference type="Google" id="ProtNLM"/>
    </source>
</evidence>
<gene>
    <name evidence="3" type="ORF">Kpol_181p2</name>
</gene>
<dbReference type="EMBL" id="DS480600">
    <property type="protein sequence ID" value="EDO14362.1"/>
    <property type="molecule type" value="Genomic_DNA"/>
</dbReference>
<dbReference type="FunCoup" id="A7TTP4">
    <property type="interactions" value="539"/>
</dbReference>
<sequence length="463" mass="52397">MAPHRLESVFIVYPKSSTTLVQFGLQDEMFVYPELEIPTVVYEHQDSSGSVNYLSRPKDSDSKEIHPIVNGEIVNIDAFLQFLKIVYVSILNEKSLSDPNSFDRELSNIPFLLISHHSWSQFHIEKITHFVFEALQLNSFITLPVSLASNYAMISLQNSCIIDIGETHTDIVPVIDYLQMDHIASSIKYGGQTINDSLSKILTDLSPEQIEDLKKSAIFEVLSEDAKKESAFKFQSSDDNEDDSALDVAAIITSGRDTREILEERERNKNSENVPNSQLETNSFTDRDGNSISIGKQRFHGCDDLISKISKRVGITLSLINDITKQRPVWENFVIIGSTSSIKGFNEALLTRLIDDHLIAEPDNEKKGREQDAASNPLNKKKTKFMGSSFVSSREYSQVPTIIKFAKYPEYFPDWKKNGYSNIPFLGGQIVGRQLFTHSKDNFIVTKEKYNERGPSAIWDVSF</sequence>
<dbReference type="OrthoDB" id="74201at2759"/>
<reference evidence="3 4" key="1">
    <citation type="journal article" date="2007" name="Proc. Natl. Acad. Sci. U.S.A.">
        <title>Independent sorting-out of thousands of duplicated gene pairs in two yeast species descended from a whole-genome duplication.</title>
        <authorList>
            <person name="Scannell D.R."/>
            <person name="Frank A.C."/>
            <person name="Conant G.C."/>
            <person name="Byrne K.P."/>
            <person name="Woolfit M."/>
            <person name="Wolfe K.H."/>
        </authorList>
    </citation>
    <scope>NUCLEOTIDE SEQUENCE [LARGE SCALE GENOMIC DNA]</scope>
    <source>
        <strain evidence="4">ATCC 22028 / DSM 70294 / BCRC 21397 / CBS 2163 / NBRC 10782 / NRRL Y-8283 / UCD 57-17</strain>
    </source>
</reference>
<dbReference type="GO" id="GO:0005198">
    <property type="term" value="F:structural molecule activity"/>
    <property type="evidence" value="ECO:0007669"/>
    <property type="project" value="EnsemblFungi"/>
</dbReference>
<name>A7TTP4_VANPO</name>
<accession>A7TTP4</accession>
<dbReference type="GO" id="GO:0006368">
    <property type="term" value="P:transcription elongation by RNA polymerase II"/>
    <property type="evidence" value="ECO:0007669"/>
    <property type="project" value="EnsemblFungi"/>
</dbReference>
<keyword evidence="4" id="KW-1185">Reference proteome</keyword>
<dbReference type="KEGG" id="vpo:Kpol_181p2"/>